<accession>A0A6J5KFT8</accession>
<reference evidence="1" key="1">
    <citation type="submission" date="2020-04" db="EMBL/GenBank/DDBJ databases">
        <authorList>
            <person name="Chiriac C."/>
            <person name="Salcher M."/>
            <person name="Ghai R."/>
            <person name="Kavagutti S V."/>
        </authorList>
    </citation>
    <scope>NUCLEOTIDE SEQUENCE</scope>
</reference>
<evidence type="ECO:0000313" key="1">
    <source>
        <dbReference type="EMBL" id="CAB4120784.1"/>
    </source>
</evidence>
<dbReference type="Pfam" id="PF25190">
    <property type="entry name" value="Tad5"/>
    <property type="match status" value="1"/>
</dbReference>
<dbReference type="EMBL" id="LR796135">
    <property type="protein sequence ID" value="CAB4120784.1"/>
    <property type="molecule type" value="Genomic_DNA"/>
</dbReference>
<proteinExistence type="predicted"/>
<protein>
    <submittedName>
        <fullName evidence="1">Uncharacterized protein</fullName>
    </submittedName>
</protein>
<sequence length="122" mass="14065">MSIWTFTHQVAGTLAMWAIRQSPYACPDNLETVVKRFSELWPADAQCMTEWADIDNLAEAIQQVSEQIPELLAWNERKNGREGMGFSSRYDQPSPDDDFIDLSALWWNTARTIWAEEQTHAD</sequence>
<name>A0A6J5KFT8_9CAUD</name>
<organism evidence="1">
    <name type="scientific">uncultured Caudovirales phage</name>
    <dbReference type="NCBI Taxonomy" id="2100421"/>
    <lineage>
        <taxon>Viruses</taxon>
        <taxon>Duplodnaviria</taxon>
        <taxon>Heunggongvirae</taxon>
        <taxon>Uroviricota</taxon>
        <taxon>Caudoviricetes</taxon>
        <taxon>Peduoviridae</taxon>
        <taxon>Maltschvirus</taxon>
        <taxon>Maltschvirus maltsch</taxon>
    </lineage>
</organism>
<gene>
    <name evidence="1" type="ORF">UFOVP5_21</name>
</gene>